<dbReference type="PANTHER" id="PTHR42753">
    <property type="entry name" value="MITOCHONDRIAL RIBOSOME PROTEIN L39/PROLYL-TRNA LIGASE FAMILY MEMBER"/>
    <property type="match status" value="1"/>
</dbReference>
<dbReference type="Pfam" id="PF00587">
    <property type="entry name" value="tRNA-synt_2b"/>
    <property type="match status" value="1"/>
</dbReference>
<comment type="catalytic activity">
    <reaction evidence="9">
        <text>tRNA(Pro) + L-proline + ATP = L-prolyl-tRNA(Pro) + AMP + diphosphate</text>
        <dbReference type="Rhea" id="RHEA:14305"/>
        <dbReference type="Rhea" id="RHEA-COMP:9700"/>
        <dbReference type="Rhea" id="RHEA-COMP:9702"/>
        <dbReference type="ChEBI" id="CHEBI:30616"/>
        <dbReference type="ChEBI" id="CHEBI:33019"/>
        <dbReference type="ChEBI" id="CHEBI:60039"/>
        <dbReference type="ChEBI" id="CHEBI:78442"/>
        <dbReference type="ChEBI" id="CHEBI:78532"/>
        <dbReference type="ChEBI" id="CHEBI:456215"/>
        <dbReference type="EC" id="6.1.1.15"/>
    </reaction>
</comment>
<dbReference type="InterPro" id="IPR004154">
    <property type="entry name" value="Anticodon-bd"/>
</dbReference>
<dbReference type="CDD" id="cd00779">
    <property type="entry name" value="ProRS_core_prok"/>
    <property type="match status" value="1"/>
</dbReference>
<dbReference type="InterPro" id="IPR002316">
    <property type="entry name" value="Pro-tRNA-ligase_IIa"/>
</dbReference>
<keyword evidence="4" id="KW-0547">Nucleotide-binding</keyword>
<dbReference type="SUPFAM" id="SSF55681">
    <property type="entry name" value="Class II aaRS and biotin synthetases"/>
    <property type="match status" value="1"/>
</dbReference>
<sequence length="624" mass="68756">MVIRVLYCARICLRAQSRNTYAHQLYGPSLKHHSTQIPEGSKLSRMLLPTKKAARDVRHTNAGAAEGGAQSATADVLTKAGYIFQSSVGIYTLMPMAQRVVSKITRIVDEEMERVGGQKLEMPTLLTPEHWIKTGRWESTGPELFSFKDRKDATMILGPTHEEEITATVKDMVRGYRQLPLRLYQTTRKFRDEARPRSGLLRAREFIMKDLYSFDTTKEQAIATFETMKDAYRRCFDRIGVPYVVAEADSGNIGGSLSKEFHFISRAGEDTVLKCNSCGYVANEERATSTACINGGVDVYDVTAKEGDRVLHRYKVAVPAGHEVSVPKIKQALAIGVRARLEITLSDTHSVDRAPEILQKMITELDSANDITCYVDSRNWERIMAGQSVETLGDGANNKGPVLGDWHVAKSGDVCGKCGDGSLEGQRAIEVGHIFYLGDKYSRAMDFKVLFNGTRDYVQMGCYGIGISRILQAAAECSNVDGRGLRWPLAIAPYLATIVPLGDSDRATLDVHAALVHTSIDGACIFKDNVAVDDRSYLSAGFRLYDAQLLGIPVTVVVGRRFAATGEVEVQLRVPMLDLPQEIAGVAVEGDGYEHKAYVHLDKLSVFLVQALGRYPDLGRMVGS</sequence>
<keyword evidence="7" id="KW-0030">Aminoacyl-tRNA synthetase</keyword>
<dbReference type="PRINTS" id="PR01046">
    <property type="entry name" value="TRNASYNTHPRO"/>
</dbReference>
<dbReference type="EC" id="6.1.1.15" evidence="2"/>
<dbReference type="Pfam" id="PF03129">
    <property type="entry name" value="HGTP_anticodon"/>
    <property type="match status" value="1"/>
</dbReference>
<protein>
    <recommendedName>
        <fullName evidence="2">proline--tRNA ligase</fullName>
        <ecNumber evidence="2">6.1.1.15</ecNumber>
    </recommendedName>
    <alternativeName>
        <fullName evidence="8">Prolyl-tRNA synthetase</fullName>
    </alternativeName>
</protein>
<dbReference type="AlphaFoldDB" id="A0A9W8HWS5"/>
<evidence type="ECO:0000313" key="12">
    <source>
        <dbReference type="Proteomes" id="UP001140094"/>
    </source>
</evidence>
<evidence type="ECO:0000259" key="10">
    <source>
        <dbReference type="PROSITE" id="PS50862"/>
    </source>
</evidence>
<dbReference type="GO" id="GO:0005739">
    <property type="term" value="C:mitochondrion"/>
    <property type="evidence" value="ECO:0007669"/>
    <property type="project" value="TreeGrafter"/>
</dbReference>
<evidence type="ECO:0000256" key="1">
    <source>
        <dbReference type="ARBA" id="ARBA00008226"/>
    </source>
</evidence>
<keyword evidence="5" id="KW-0067">ATP-binding</keyword>
<name>A0A9W8HWS5_9FUNG</name>
<dbReference type="PANTHER" id="PTHR42753:SF2">
    <property type="entry name" value="PROLINE--TRNA LIGASE"/>
    <property type="match status" value="1"/>
</dbReference>
<dbReference type="Gene3D" id="3.30.930.10">
    <property type="entry name" value="Bira Bifunctional Protein, Domain 2"/>
    <property type="match status" value="2"/>
</dbReference>
<dbReference type="InterPro" id="IPR036621">
    <property type="entry name" value="Anticodon-bd_dom_sf"/>
</dbReference>
<evidence type="ECO:0000256" key="4">
    <source>
        <dbReference type="ARBA" id="ARBA00022741"/>
    </source>
</evidence>
<comment type="caution">
    <text evidence="11">The sequence shown here is derived from an EMBL/GenBank/DDBJ whole genome shotgun (WGS) entry which is preliminary data.</text>
</comment>
<evidence type="ECO:0000256" key="7">
    <source>
        <dbReference type="ARBA" id="ARBA00023146"/>
    </source>
</evidence>
<dbReference type="InterPro" id="IPR006195">
    <property type="entry name" value="aa-tRNA-synth_II"/>
</dbReference>
<dbReference type="EMBL" id="JANBUO010000219">
    <property type="protein sequence ID" value="KAJ2806167.1"/>
    <property type="molecule type" value="Genomic_DNA"/>
</dbReference>
<dbReference type="PROSITE" id="PS50862">
    <property type="entry name" value="AA_TRNA_LIGASE_II"/>
    <property type="match status" value="1"/>
</dbReference>
<dbReference type="OrthoDB" id="10267474at2759"/>
<keyword evidence="6" id="KW-0648">Protein biosynthesis</keyword>
<dbReference type="SUPFAM" id="SSF52954">
    <property type="entry name" value="Class II aaRS ABD-related"/>
    <property type="match status" value="1"/>
</dbReference>
<dbReference type="GO" id="GO:0004827">
    <property type="term" value="F:proline-tRNA ligase activity"/>
    <property type="evidence" value="ECO:0007669"/>
    <property type="project" value="UniProtKB-EC"/>
</dbReference>
<proteinExistence type="inferred from homology"/>
<dbReference type="InterPro" id="IPR002314">
    <property type="entry name" value="aa-tRNA-synt_IIb"/>
</dbReference>
<evidence type="ECO:0000256" key="5">
    <source>
        <dbReference type="ARBA" id="ARBA00022840"/>
    </source>
</evidence>
<feature type="domain" description="Aminoacyl-transfer RNA synthetases class-II family profile" evidence="10">
    <location>
        <begin position="89"/>
        <end position="488"/>
    </location>
</feature>
<accession>A0A9W8HWS5</accession>
<dbReference type="InterPro" id="IPR033730">
    <property type="entry name" value="ProRS_core_prok"/>
</dbReference>
<keyword evidence="3" id="KW-0436">Ligase</keyword>
<evidence type="ECO:0000256" key="9">
    <source>
        <dbReference type="ARBA" id="ARBA00047671"/>
    </source>
</evidence>
<evidence type="ECO:0000256" key="3">
    <source>
        <dbReference type="ARBA" id="ARBA00022598"/>
    </source>
</evidence>
<dbReference type="GO" id="GO:0005524">
    <property type="term" value="F:ATP binding"/>
    <property type="evidence" value="ECO:0007669"/>
    <property type="project" value="UniProtKB-KW"/>
</dbReference>
<gene>
    <name evidence="11" type="ORF">H4R20_001794</name>
</gene>
<dbReference type="InterPro" id="IPR045864">
    <property type="entry name" value="aa-tRNA-synth_II/BPL/LPL"/>
</dbReference>
<keyword evidence="12" id="KW-1185">Reference proteome</keyword>
<evidence type="ECO:0000313" key="11">
    <source>
        <dbReference type="EMBL" id="KAJ2806167.1"/>
    </source>
</evidence>
<dbReference type="InterPro" id="IPR050062">
    <property type="entry name" value="Pro-tRNA_synthetase"/>
</dbReference>
<comment type="similarity">
    <text evidence="1">Belongs to the class-II aminoacyl-tRNA synthetase family.</text>
</comment>
<dbReference type="Gene3D" id="3.40.50.800">
    <property type="entry name" value="Anticodon-binding domain"/>
    <property type="match status" value="1"/>
</dbReference>
<dbReference type="Proteomes" id="UP001140094">
    <property type="component" value="Unassembled WGS sequence"/>
</dbReference>
<organism evidence="11 12">
    <name type="scientific">Coemansia guatemalensis</name>
    <dbReference type="NCBI Taxonomy" id="2761395"/>
    <lineage>
        <taxon>Eukaryota</taxon>
        <taxon>Fungi</taxon>
        <taxon>Fungi incertae sedis</taxon>
        <taxon>Zoopagomycota</taxon>
        <taxon>Kickxellomycotina</taxon>
        <taxon>Kickxellomycetes</taxon>
        <taxon>Kickxellales</taxon>
        <taxon>Kickxellaceae</taxon>
        <taxon>Coemansia</taxon>
    </lineage>
</organism>
<evidence type="ECO:0000256" key="2">
    <source>
        <dbReference type="ARBA" id="ARBA00012831"/>
    </source>
</evidence>
<reference evidence="11" key="1">
    <citation type="submission" date="2022-07" db="EMBL/GenBank/DDBJ databases">
        <title>Phylogenomic reconstructions and comparative analyses of Kickxellomycotina fungi.</title>
        <authorList>
            <person name="Reynolds N.K."/>
            <person name="Stajich J.E."/>
            <person name="Barry K."/>
            <person name="Grigoriev I.V."/>
            <person name="Crous P."/>
            <person name="Smith M.E."/>
        </authorList>
    </citation>
    <scope>NUCLEOTIDE SEQUENCE</scope>
    <source>
        <strain evidence="11">NRRL 1565</strain>
    </source>
</reference>
<dbReference type="GO" id="GO:0006433">
    <property type="term" value="P:prolyl-tRNA aminoacylation"/>
    <property type="evidence" value="ECO:0007669"/>
    <property type="project" value="InterPro"/>
</dbReference>
<evidence type="ECO:0000256" key="8">
    <source>
        <dbReference type="ARBA" id="ARBA00029731"/>
    </source>
</evidence>
<evidence type="ECO:0000256" key="6">
    <source>
        <dbReference type="ARBA" id="ARBA00022917"/>
    </source>
</evidence>